<proteinExistence type="predicted"/>
<protein>
    <submittedName>
        <fullName evidence="1">Uncharacterized protein</fullName>
    </submittedName>
</protein>
<sequence length="228" mass="25795">MALPNRLGIRAHGEPLQRVLADWLQHEIARRSLKVRLGSSCEIARWGSGLVHQRLVDQRCERPARSPHYLFGCLGRPAAAEHGQSAEQRALAFAEQVPRMVEDRPHAAVAGWHVAQGGCENIQVRANLLLDLGERQRAQTRGGKLDRQRHSCDLLADPYNGCERSFRQSQIGLRLRGPLHKQLDGAVVGWRRGDFLRGQRLRIIWRVGKPFEIDQPFGLQPQALARRD</sequence>
<evidence type="ECO:0000313" key="1">
    <source>
        <dbReference type="EMBL" id="KPV51576.1"/>
    </source>
</evidence>
<name>A0A0P9CYP9_9CHLR</name>
<dbReference type="EMBL" id="LJCR01000858">
    <property type="protein sequence ID" value="KPV51576.1"/>
    <property type="molecule type" value="Genomic_DNA"/>
</dbReference>
<dbReference type="Proteomes" id="UP000050509">
    <property type="component" value="Unassembled WGS sequence"/>
</dbReference>
<dbReference type="AlphaFoldDB" id="A0A0P9CYP9"/>
<accession>A0A0P9CYP9</accession>
<organism evidence="1 2">
    <name type="scientific">Kouleothrix aurantiaca</name>
    <dbReference type="NCBI Taxonomy" id="186479"/>
    <lineage>
        <taxon>Bacteria</taxon>
        <taxon>Bacillati</taxon>
        <taxon>Chloroflexota</taxon>
        <taxon>Chloroflexia</taxon>
        <taxon>Chloroflexales</taxon>
        <taxon>Roseiflexineae</taxon>
        <taxon>Roseiflexaceae</taxon>
        <taxon>Kouleothrix</taxon>
    </lineage>
</organism>
<reference evidence="1 2" key="1">
    <citation type="submission" date="2015-09" db="EMBL/GenBank/DDBJ databases">
        <title>Draft genome sequence of Kouleothrix aurantiaca JCM 19913.</title>
        <authorList>
            <person name="Hemp J."/>
        </authorList>
    </citation>
    <scope>NUCLEOTIDE SEQUENCE [LARGE SCALE GENOMIC DNA]</scope>
    <source>
        <strain evidence="1 2">COM-B</strain>
    </source>
</reference>
<keyword evidence="2" id="KW-1185">Reference proteome</keyword>
<evidence type="ECO:0000313" key="2">
    <source>
        <dbReference type="Proteomes" id="UP000050509"/>
    </source>
</evidence>
<comment type="caution">
    <text evidence="1">The sequence shown here is derived from an EMBL/GenBank/DDBJ whole genome shotgun (WGS) entry which is preliminary data.</text>
</comment>
<gene>
    <name evidence="1" type="ORF">SE17_20425</name>
</gene>